<dbReference type="GO" id="GO:0005634">
    <property type="term" value="C:nucleus"/>
    <property type="evidence" value="ECO:0007669"/>
    <property type="project" value="TreeGrafter"/>
</dbReference>
<protein>
    <recommendedName>
        <fullName evidence="9">Protein kinase domain-containing protein</fullName>
    </recommendedName>
</protein>
<sequence>MNSLEEGEVEDSTTVATLPPPLPPPPAFNSLPPKPATNTNTAINSLSRPPLPPPSSSLSNWNRSHTHLPQKEATIYLSPDRNQRTHSRSRNRDSSSTNSYSQTQSNHPRSSSHSPSRTPTKRQRHLSRSPHPPLPPTHLNPKPQNKANLLTAELLSSTQKPHHQNNTQESSEQSSDSVQKHFSKLSAHILLSPLIKRNTLEEGPTNNPDHPGCLESEEDEDEGGGDDCKTATKNDDGNDPRKSRVKAGMVVALKIIIIQNELDGLPMTVLQEIRILKSLDHSNIVLVIDISYLKGNLKLLKRGNTYMVFSAKTPRLISPELVEKSGEVFKGIYRGKIYAQQKKLEQGSSSICNVDSNPDHPGCLESEEDEDEGGGDGCKTATKNDDGNDPRKSRVKAGMVVALKIIIIQNELDGLPMTVLQEIRILKSLDHSNIVLVIDISYLKGNLKLLKRGNTYMVL</sequence>
<organism evidence="7 8">
    <name type="scientific">Puccinia striiformis f. sp. tritici PST-78</name>
    <dbReference type="NCBI Taxonomy" id="1165861"/>
    <lineage>
        <taxon>Eukaryota</taxon>
        <taxon>Fungi</taxon>
        <taxon>Dikarya</taxon>
        <taxon>Basidiomycota</taxon>
        <taxon>Pucciniomycotina</taxon>
        <taxon>Pucciniomycetes</taxon>
        <taxon>Pucciniales</taxon>
        <taxon>Pucciniaceae</taxon>
        <taxon>Puccinia</taxon>
    </lineage>
</organism>
<dbReference type="InterPro" id="IPR050108">
    <property type="entry name" value="CDK"/>
</dbReference>
<feature type="region of interest" description="Disordered" evidence="6">
    <location>
        <begin position="349"/>
        <end position="392"/>
    </location>
</feature>
<dbReference type="GO" id="GO:0004693">
    <property type="term" value="F:cyclin-dependent protein serine/threonine kinase activity"/>
    <property type="evidence" value="ECO:0007669"/>
    <property type="project" value="TreeGrafter"/>
</dbReference>
<feature type="compositionally biased region" description="Pro residues" evidence="6">
    <location>
        <begin position="18"/>
        <end position="35"/>
    </location>
</feature>
<feature type="compositionally biased region" description="Basic residues" evidence="6">
    <location>
        <begin position="119"/>
        <end position="128"/>
    </location>
</feature>
<reference evidence="8" key="1">
    <citation type="submission" date="2014-03" db="EMBL/GenBank/DDBJ databases">
        <title>The Genome Sequence of Puccinia striiformis f. sp. tritici PST-78.</title>
        <authorList>
            <consortium name="The Broad Institute Genome Sequencing Platform"/>
            <person name="Cuomo C."/>
            <person name="Hulbert S."/>
            <person name="Chen X."/>
            <person name="Walker B."/>
            <person name="Young S.K."/>
            <person name="Zeng Q."/>
            <person name="Gargeya S."/>
            <person name="Fitzgerald M."/>
            <person name="Haas B."/>
            <person name="Abouelleil A."/>
            <person name="Alvarado L."/>
            <person name="Arachchi H.M."/>
            <person name="Berlin A.M."/>
            <person name="Chapman S.B."/>
            <person name="Goldberg J."/>
            <person name="Griggs A."/>
            <person name="Gujja S."/>
            <person name="Hansen M."/>
            <person name="Howarth C."/>
            <person name="Imamovic A."/>
            <person name="Larimer J."/>
            <person name="McCowan C."/>
            <person name="Montmayeur A."/>
            <person name="Murphy C."/>
            <person name="Neiman D."/>
            <person name="Pearson M."/>
            <person name="Priest M."/>
            <person name="Roberts A."/>
            <person name="Saif S."/>
            <person name="Shea T."/>
            <person name="Sisk P."/>
            <person name="Sykes S."/>
            <person name="Wortman J."/>
            <person name="Nusbaum C."/>
            <person name="Birren B."/>
        </authorList>
    </citation>
    <scope>NUCLEOTIDE SEQUENCE [LARGE SCALE GENOMIC DNA]</scope>
    <source>
        <strain evidence="8">race PST-78</strain>
    </source>
</reference>
<keyword evidence="8" id="KW-1185">Reference proteome</keyword>
<dbReference type="PANTHER" id="PTHR24056:SF233">
    <property type="entry name" value="CYCLIN-DEPENDENT KINASE 9"/>
    <property type="match status" value="1"/>
</dbReference>
<feature type="compositionally biased region" description="Low complexity" evidence="6">
    <location>
        <begin position="168"/>
        <end position="177"/>
    </location>
</feature>
<evidence type="ECO:0000256" key="6">
    <source>
        <dbReference type="SAM" id="MobiDB-lite"/>
    </source>
</evidence>
<evidence type="ECO:0000313" key="8">
    <source>
        <dbReference type="Proteomes" id="UP000054564"/>
    </source>
</evidence>
<keyword evidence="5" id="KW-0067">ATP-binding</keyword>
<feature type="compositionally biased region" description="Acidic residues" evidence="6">
    <location>
        <begin position="215"/>
        <end position="225"/>
    </location>
</feature>
<feature type="region of interest" description="Disordered" evidence="6">
    <location>
        <begin position="199"/>
        <end position="242"/>
    </location>
</feature>
<evidence type="ECO:0000256" key="3">
    <source>
        <dbReference type="ARBA" id="ARBA00022741"/>
    </source>
</evidence>
<feature type="compositionally biased region" description="Basic and acidic residues" evidence="6">
    <location>
        <begin position="382"/>
        <end position="392"/>
    </location>
</feature>
<feature type="compositionally biased region" description="Basic and acidic residues" evidence="6">
    <location>
        <begin position="226"/>
        <end position="242"/>
    </location>
</feature>
<keyword evidence="2" id="KW-0808">Transferase</keyword>
<dbReference type="AlphaFoldDB" id="A0A0L0VVK9"/>
<dbReference type="Proteomes" id="UP000054564">
    <property type="component" value="Unassembled WGS sequence"/>
</dbReference>
<evidence type="ECO:0008006" key="9">
    <source>
        <dbReference type="Google" id="ProtNLM"/>
    </source>
</evidence>
<evidence type="ECO:0000256" key="1">
    <source>
        <dbReference type="ARBA" id="ARBA00022527"/>
    </source>
</evidence>
<feature type="compositionally biased region" description="Polar residues" evidence="6">
    <location>
        <begin position="158"/>
        <end position="167"/>
    </location>
</feature>
<proteinExistence type="predicted"/>
<feature type="compositionally biased region" description="Acidic residues" evidence="6">
    <location>
        <begin position="1"/>
        <end position="11"/>
    </location>
</feature>
<dbReference type="InterPro" id="IPR011009">
    <property type="entry name" value="Kinase-like_dom_sf"/>
</dbReference>
<feature type="region of interest" description="Disordered" evidence="6">
    <location>
        <begin position="1"/>
        <end position="144"/>
    </location>
</feature>
<feature type="compositionally biased region" description="Acidic residues" evidence="6">
    <location>
        <begin position="365"/>
        <end position="374"/>
    </location>
</feature>
<keyword evidence="3" id="KW-0547">Nucleotide-binding</keyword>
<accession>A0A0L0VVK9</accession>
<evidence type="ECO:0000256" key="4">
    <source>
        <dbReference type="ARBA" id="ARBA00022777"/>
    </source>
</evidence>
<name>A0A0L0VVK9_9BASI</name>
<dbReference type="GO" id="GO:0005524">
    <property type="term" value="F:ATP binding"/>
    <property type="evidence" value="ECO:0007669"/>
    <property type="project" value="UniProtKB-KW"/>
</dbReference>
<evidence type="ECO:0000256" key="2">
    <source>
        <dbReference type="ARBA" id="ARBA00022679"/>
    </source>
</evidence>
<dbReference type="EMBL" id="AJIL01000017">
    <property type="protein sequence ID" value="KNF03339.1"/>
    <property type="molecule type" value="Genomic_DNA"/>
</dbReference>
<evidence type="ECO:0000313" key="7">
    <source>
        <dbReference type="EMBL" id="KNF03339.1"/>
    </source>
</evidence>
<dbReference type="STRING" id="1165861.A0A0L0VVK9"/>
<dbReference type="Gene3D" id="3.30.200.20">
    <property type="entry name" value="Phosphorylase Kinase, domain 1"/>
    <property type="match status" value="2"/>
</dbReference>
<keyword evidence="4" id="KW-0418">Kinase</keyword>
<dbReference type="PANTHER" id="PTHR24056">
    <property type="entry name" value="CELL DIVISION PROTEIN KINASE"/>
    <property type="match status" value="1"/>
</dbReference>
<gene>
    <name evidence="7" type="ORF">PSTG_03284</name>
</gene>
<dbReference type="SUPFAM" id="SSF56112">
    <property type="entry name" value="Protein kinase-like (PK-like)"/>
    <property type="match status" value="2"/>
</dbReference>
<evidence type="ECO:0000256" key="5">
    <source>
        <dbReference type="ARBA" id="ARBA00022840"/>
    </source>
</evidence>
<keyword evidence="1" id="KW-0723">Serine/threonine-protein kinase</keyword>
<feature type="region of interest" description="Disordered" evidence="6">
    <location>
        <begin position="158"/>
        <end position="180"/>
    </location>
</feature>
<comment type="caution">
    <text evidence="7">The sequence shown here is derived from an EMBL/GenBank/DDBJ whole genome shotgun (WGS) entry which is preliminary data.</text>
</comment>
<feature type="compositionally biased region" description="Low complexity" evidence="6">
    <location>
        <begin position="94"/>
        <end position="118"/>
    </location>
</feature>